<gene>
    <name evidence="1" type="ORF">GCM10022222_10010</name>
</gene>
<evidence type="ECO:0000313" key="2">
    <source>
        <dbReference type="Proteomes" id="UP001500689"/>
    </source>
</evidence>
<dbReference type="EMBL" id="BAAAZN010000001">
    <property type="protein sequence ID" value="GAA3528943.1"/>
    <property type="molecule type" value="Genomic_DNA"/>
</dbReference>
<comment type="caution">
    <text evidence="1">The sequence shown here is derived from an EMBL/GenBank/DDBJ whole genome shotgun (WGS) entry which is preliminary data.</text>
</comment>
<keyword evidence="2" id="KW-1185">Reference proteome</keyword>
<organism evidence="1 2">
    <name type="scientific">Amycolatopsis ultiminotia</name>
    <dbReference type="NCBI Taxonomy" id="543629"/>
    <lineage>
        <taxon>Bacteria</taxon>
        <taxon>Bacillati</taxon>
        <taxon>Actinomycetota</taxon>
        <taxon>Actinomycetes</taxon>
        <taxon>Pseudonocardiales</taxon>
        <taxon>Pseudonocardiaceae</taxon>
        <taxon>Amycolatopsis</taxon>
    </lineage>
</organism>
<dbReference type="Proteomes" id="UP001500689">
    <property type="component" value="Unassembled WGS sequence"/>
</dbReference>
<sequence>MSSYTAGPGRREGKGLIDVDLEFDTGNEQFRAEVSAWPDENTPAGELSPPATVEGLWQQLEWERRLFDAGYAAPG</sequence>
<proteinExistence type="predicted"/>
<dbReference type="RefSeq" id="WP_344855699.1">
    <property type="nucleotide sequence ID" value="NZ_BAAAZN010000001.1"/>
</dbReference>
<protein>
    <submittedName>
        <fullName evidence="1">Uncharacterized protein</fullName>
    </submittedName>
</protein>
<name>A0ABP6V8A2_9PSEU</name>
<accession>A0ABP6V8A2</accession>
<reference evidence="2" key="1">
    <citation type="journal article" date="2019" name="Int. J. Syst. Evol. Microbiol.">
        <title>The Global Catalogue of Microorganisms (GCM) 10K type strain sequencing project: providing services to taxonomists for standard genome sequencing and annotation.</title>
        <authorList>
            <consortium name="The Broad Institute Genomics Platform"/>
            <consortium name="The Broad Institute Genome Sequencing Center for Infectious Disease"/>
            <person name="Wu L."/>
            <person name="Ma J."/>
        </authorList>
    </citation>
    <scope>NUCLEOTIDE SEQUENCE [LARGE SCALE GENOMIC DNA]</scope>
    <source>
        <strain evidence="2">JCM 16898</strain>
    </source>
</reference>
<evidence type="ECO:0000313" key="1">
    <source>
        <dbReference type="EMBL" id="GAA3528943.1"/>
    </source>
</evidence>